<dbReference type="RefSeq" id="WP_200463968.1">
    <property type="nucleotide sequence ID" value="NZ_JAENRR010000008.1"/>
</dbReference>
<feature type="transmembrane region" description="Helical" evidence="1">
    <location>
        <begin position="50"/>
        <end position="70"/>
    </location>
</feature>
<evidence type="ECO:0000313" key="3">
    <source>
        <dbReference type="Proteomes" id="UP000605676"/>
    </source>
</evidence>
<dbReference type="PANTHER" id="PTHR31061:SF24">
    <property type="entry name" value="LD22376P"/>
    <property type="match status" value="1"/>
</dbReference>
<comment type="caution">
    <text evidence="2">The sequence shown here is derived from an EMBL/GenBank/DDBJ whole genome shotgun (WGS) entry which is preliminary data.</text>
</comment>
<name>A0ABS1HGE9_9BACT</name>
<gene>
    <name evidence="2" type="ORF">JIV24_05235</name>
</gene>
<feature type="transmembrane region" description="Helical" evidence="1">
    <location>
        <begin position="82"/>
        <end position="99"/>
    </location>
</feature>
<feature type="transmembrane region" description="Helical" evidence="1">
    <location>
        <begin position="111"/>
        <end position="130"/>
    </location>
</feature>
<feature type="transmembrane region" description="Helical" evidence="1">
    <location>
        <begin position="255"/>
        <end position="273"/>
    </location>
</feature>
<keyword evidence="1" id="KW-0812">Transmembrane</keyword>
<reference evidence="2 3" key="1">
    <citation type="submission" date="2021-01" db="EMBL/GenBank/DDBJ databases">
        <title>Carboxyliciviraga sp.nov., isolated from coastal sediments.</title>
        <authorList>
            <person name="Lu D."/>
            <person name="Zhang T."/>
        </authorList>
    </citation>
    <scope>NUCLEOTIDE SEQUENCE [LARGE SCALE GENOMIC DNA]</scope>
    <source>
        <strain evidence="2 3">N1Y132</strain>
    </source>
</reference>
<evidence type="ECO:0000313" key="2">
    <source>
        <dbReference type="EMBL" id="MBK3516737.1"/>
    </source>
</evidence>
<feature type="transmembrane region" description="Helical" evidence="1">
    <location>
        <begin position="345"/>
        <end position="364"/>
    </location>
</feature>
<feature type="transmembrane region" description="Helical" evidence="1">
    <location>
        <begin position="285"/>
        <end position="304"/>
    </location>
</feature>
<proteinExistence type="predicted"/>
<dbReference type="PANTHER" id="PTHR31061">
    <property type="entry name" value="LD22376P"/>
    <property type="match status" value="1"/>
</dbReference>
<sequence>MSKSKRYLALDVLRGITIAGMILVNTPGSWSYIYPPLRHAAWHGCTPTDLVFPFFLFVMGVSMFFSFSKYGDGLNKTSLLKIGKRGFLIFAIGLFLNSFPQWQTNFSELRIMGVLQRIAVVYIFSSLIVLSFNKKGIIISSILLVLCHWLALHLLGGEQPYSLEHNATIPFDRAILGENHLYKGFGIPFDPEGLFSSVSAIATALLGYLIGLLIKNTEKNKLPLKLLFFGGGLVLLGLIWNMVLPINKPLWTGSYVVYTAGLAILLLSLLVWLVDIKGYKSWTSFFVVFGMNPLLIFAFSILWVKILVRLIKISSINGDAPAVINGYTALYQKVFVLVAGHMNGSLLFALTHIVFFWLIGWILYKKKVFIKV</sequence>
<keyword evidence="1" id="KW-0472">Membrane</keyword>
<feature type="transmembrane region" description="Helical" evidence="1">
    <location>
        <begin position="194"/>
        <end position="214"/>
    </location>
</feature>
<accession>A0ABS1HGE9</accession>
<keyword evidence="1" id="KW-1133">Transmembrane helix</keyword>
<feature type="transmembrane region" description="Helical" evidence="1">
    <location>
        <begin position="12"/>
        <end position="30"/>
    </location>
</feature>
<protein>
    <submittedName>
        <fullName evidence="2">DUF5009 domain-containing protein</fullName>
    </submittedName>
</protein>
<organism evidence="2 3">
    <name type="scientific">Carboxylicivirga marina</name>
    <dbReference type="NCBI Taxonomy" id="2800988"/>
    <lineage>
        <taxon>Bacteria</taxon>
        <taxon>Pseudomonadati</taxon>
        <taxon>Bacteroidota</taxon>
        <taxon>Bacteroidia</taxon>
        <taxon>Marinilabiliales</taxon>
        <taxon>Marinilabiliaceae</taxon>
        <taxon>Carboxylicivirga</taxon>
    </lineage>
</organism>
<feature type="transmembrane region" description="Helical" evidence="1">
    <location>
        <begin position="226"/>
        <end position="243"/>
    </location>
</feature>
<evidence type="ECO:0000256" key="1">
    <source>
        <dbReference type="SAM" id="Phobius"/>
    </source>
</evidence>
<feature type="transmembrane region" description="Helical" evidence="1">
    <location>
        <begin position="137"/>
        <end position="156"/>
    </location>
</feature>
<dbReference type="EMBL" id="JAENRR010000008">
    <property type="protein sequence ID" value="MBK3516737.1"/>
    <property type="molecule type" value="Genomic_DNA"/>
</dbReference>
<dbReference type="Proteomes" id="UP000605676">
    <property type="component" value="Unassembled WGS sequence"/>
</dbReference>
<keyword evidence="3" id="KW-1185">Reference proteome</keyword>